<dbReference type="RefSeq" id="WP_071039758.1">
    <property type="nucleotide sequence ID" value="NZ_CP017755.1"/>
</dbReference>
<evidence type="ECO:0000256" key="10">
    <source>
        <dbReference type="SAM" id="Phobius"/>
    </source>
</evidence>
<evidence type="ECO:0000256" key="1">
    <source>
        <dbReference type="ARBA" id="ARBA00004651"/>
    </source>
</evidence>
<evidence type="ECO:0000259" key="11">
    <source>
        <dbReference type="PROSITE" id="PS51371"/>
    </source>
</evidence>
<dbReference type="InterPro" id="IPR005496">
    <property type="entry name" value="Integral_membrane_TerC"/>
</dbReference>
<proteinExistence type="inferred from homology"/>
<evidence type="ECO:0000256" key="3">
    <source>
        <dbReference type="ARBA" id="ARBA00022475"/>
    </source>
</evidence>
<dbReference type="SUPFAM" id="SSF56176">
    <property type="entry name" value="FAD-binding/transporter-associated domain-like"/>
    <property type="match status" value="1"/>
</dbReference>
<dbReference type="CDD" id="cd04590">
    <property type="entry name" value="CBS_pair_CorC_HlyC_assoc"/>
    <property type="match status" value="1"/>
</dbReference>
<feature type="transmembrane region" description="Helical" evidence="10">
    <location>
        <begin position="75"/>
        <end position="99"/>
    </location>
</feature>
<evidence type="ECO:0000256" key="4">
    <source>
        <dbReference type="ARBA" id="ARBA00022692"/>
    </source>
</evidence>
<dbReference type="InterPro" id="IPR005170">
    <property type="entry name" value="Transptr-assoc_dom"/>
</dbReference>
<dbReference type="EMBL" id="CP017755">
    <property type="protein sequence ID" value="AOZ09147.1"/>
    <property type="molecule type" value="Genomic_DNA"/>
</dbReference>
<keyword evidence="8 10" id="KW-0472">Membrane</keyword>
<dbReference type="InterPro" id="IPR036318">
    <property type="entry name" value="FAD-bd_PCMH-like_sf"/>
</dbReference>
<feature type="transmembrane region" description="Helical" evidence="10">
    <location>
        <begin position="153"/>
        <end position="172"/>
    </location>
</feature>
<feature type="transmembrane region" description="Helical" evidence="10">
    <location>
        <begin position="120"/>
        <end position="141"/>
    </location>
</feature>
<dbReference type="SMART" id="SM01091">
    <property type="entry name" value="CorC_HlyC"/>
    <property type="match status" value="1"/>
</dbReference>
<dbReference type="PANTHER" id="PTHR22777:SF15">
    <property type="entry name" value="UPF0053 INNER MEMBRANE PROTEIN YOAE"/>
    <property type="match status" value="1"/>
</dbReference>
<evidence type="ECO:0000313" key="13">
    <source>
        <dbReference type="Proteomes" id="UP000177515"/>
    </source>
</evidence>
<comment type="similarity">
    <text evidence="2">Belongs to the UPF0053 family.</text>
</comment>
<comment type="subcellular location">
    <subcellularLocation>
        <location evidence="1">Cell membrane</location>
        <topology evidence="1">Multi-pass membrane protein</topology>
    </subcellularLocation>
</comment>
<feature type="transmembrane region" description="Helical" evidence="10">
    <location>
        <begin position="213"/>
        <end position="231"/>
    </location>
</feature>
<dbReference type="Pfam" id="PF00571">
    <property type="entry name" value="CBS"/>
    <property type="match status" value="1"/>
</dbReference>
<dbReference type="Gene3D" id="3.30.465.10">
    <property type="match status" value="1"/>
</dbReference>
<evidence type="ECO:0000256" key="6">
    <source>
        <dbReference type="ARBA" id="ARBA00022989"/>
    </source>
</evidence>
<keyword evidence="3" id="KW-1003">Cell membrane</keyword>
<organism evidence="12 13">
    <name type="scientific">Cupriavidus malaysiensis</name>
    <dbReference type="NCBI Taxonomy" id="367825"/>
    <lineage>
        <taxon>Bacteria</taxon>
        <taxon>Pseudomonadati</taxon>
        <taxon>Pseudomonadota</taxon>
        <taxon>Betaproteobacteria</taxon>
        <taxon>Burkholderiales</taxon>
        <taxon>Burkholderiaceae</taxon>
        <taxon>Cupriavidus</taxon>
    </lineage>
</organism>
<keyword evidence="13" id="KW-1185">Reference proteome</keyword>
<feature type="transmembrane region" description="Helical" evidence="10">
    <location>
        <begin position="184"/>
        <end position="207"/>
    </location>
</feature>
<dbReference type="Pfam" id="PF03741">
    <property type="entry name" value="TerC"/>
    <property type="match status" value="1"/>
</dbReference>
<evidence type="ECO:0000256" key="2">
    <source>
        <dbReference type="ARBA" id="ARBA00006337"/>
    </source>
</evidence>
<accession>A0ABM6FBM8</accession>
<dbReference type="InterPro" id="IPR046342">
    <property type="entry name" value="CBS_dom_sf"/>
</dbReference>
<sequence>MEWLTDPSIWIGLATLVVLEIVLGIDNLIFIAILADKLPPAQRDKARVLGLSLALLMRLALLSIISWLITLTRPLFTLGPLSLSARDLILLTGGLFLLFKATMELHERMEGLPHAGGNKGAHAGFWTVVAQIVILDAVFSLDSVITAVGMVNHLGVMMAAVVISIGVMLFASKPLTRFVNAHQTVVVLCLSFLLMIGLSLVCEGLGFHIPKGYIYAAIGFSVLIEFFNQVAQRNALRHEARRPRRERTADAVLRLLGARRAADDGQDQAPSPAAGTPAFAPLERNMVSGVLKLAERSVRSVMTNRTELSWVDLDEPPQAQRERLLAAPHSLFPVCRGQLDEIAGVGRAKDLILDLTDRGAIDPASLRPPIIVPESIGILRLMDTLRASRGQLVLVSDEYGAILGVVTPVDILEAIAGEFPDEDETPDIVTAGPGHWLMDGAADLHSVEQALDASLELAGPERPYATLGGLLLAHFGALPQVGAALALAGFRFTVSEVSERRIERVEVRRIATGAAAADHGDAQATAATGGSA</sequence>
<evidence type="ECO:0000256" key="8">
    <source>
        <dbReference type="ARBA" id="ARBA00023136"/>
    </source>
</evidence>
<evidence type="ECO:0000313" key="12">
    <source>
        <dbReference type="EMBL" id="AOZ09147.1"/>
    </source>
</evidence>
<evidence type="ECO:0000256" key="7">
    <source>
        <dbReference type="ARBA" id="ARBA00023122"/>
    </source>
</evidence>
<name>A0ABM6FBM8_9BURK</name>
<keyword evidence="6 10" id="KW-1133">Transmembrane helix</keyword>
<dbReference type="SUPFAM" id="SSF54631">
    <property type="entry name" value="CBS-domain pair"/>
    <property type="match status" value="1"/>
</dbReference>
<feature type="transmembrane region" description="Helical" evidence="10">
    <location>
        <begin position="12"/>
        <end position="36"/>
    </location>
</feature>
<dbReference type="InterPro" id="IPR016169">
    <property type="entry name" value="FAD-bd_PCMH_sub2"/>
</dbReference>
<dbReference type="Pfam" id="PF03471">
    <property type="entry name" value="CorC_HlyC"/>
    <property type="match status" value="1"/>
</dbReference>
<keyword evidence="5" id="KW-0677">Repeat</keyword>
<dbReference type="InterPro" id="IPR044751">
    <property type="entry name" value="Ion_transp-like_CBS"/>
</dbReference>
<dbReference type="PROSITE" id="PS51371">
    <property type="entry name" value="CBS"/>
    <property type="match status" value="1"/>
</dbReference>
<gene>
    <name evidence="12" type="ORF">BKK80_25305</name>
</gene>
<dbReference type="PANTHER" id="PTHR22777">
    <property type="entry name" value="HEMOLYSIN-RELATED"/>
    <property type="match status" value="1"/>
</dbReference>
<evidence type="ECO:0000256" key="5">
    <source>
        <dbReference type="ARBA" id="ARBA00022737"/>
    </source>
</evidence>
<dbReference type="Gene3D" id="3.10.580.10">
    <property type="entry name" value="CBS-domain"/>
    <property type="match status" value="1"/>
</dbReference>
<protein>
    <recommendedName>
        <fullName evidence="11">CBS domain-containing protein</fullName>
    </recommendedName>
</protein>
<feature type="domain" description="CBS" evidence="11">
    <location>
        <begin position="365"/>
        <end position="422"/>
    </location>
</feature>
<keyword evidence="4 10" id="KW-0812">Transmembrane</keyword>
<keyword evidence="7 9" id="KW-0129">CBS domain</keyword>
<evidence type="ECO:0000256" key="9">
    <source>
        <dbReference type="PROSITE-ProRule" id="PRU00703"/>
    </source>
</evidence>
<dbReference type="Proteomes" id="UP000177515">
    <property type="component" value="Chromosome 2"/>
</dbReference>
<reference evidence="12 13" key="1">
    <citation type="submission" date="2016-10" db="EMBL/GenBank/DDBJ databases">
        <title>Complete genome sequences of three Cupriavidus strains isolated from various Malaysian environments.</title>
        <authorList>
            <person name="Abdullah A.A.-A."/>
            <person name="Shafie N.A.H."/>
            <person name="Lau N.S."/>
        </authorList>
    </citation>
    <scope>NUCLEOTIDE SEQUENCE [LARGE SCALE GENOMIC DNA]</scope>
    <source>
        <strain evidence="12 13">USMAA1020</strain>
    </source>
</reference>
<feature type="transmembrane region" description="Helical" evidence="10">
    <location>
        <begin position="48"/>
        <end position="69"/>
    </location>
</feature>
<dbReference type="InterPro" id="IPR000644">
    <property type="entry name" value="CBS_dom"/>
</dbReference>